<dbReference type="OrthoDB" id="10045021at2759"/>
<keyword evidence="2" id="KW-0812">Transmembrane</keyword>
<evidence type="ECO:0000313" key="4">
    <source>
        <dbReference type="EMBL" id="CAH1161494.1"/>
    </source>
</evidence>
<feature type="domain" description="O-acyltransferase WSD1 C-terminal" evidence="3">
    <location>
        <begin position="365"/>
        <end position="494"/>
    </location>
</feature>
<name>A0A9P0DPD3_PHYSR</name>
<feature type="region of interest" description="Disordered" evidence="1">
    <location>
        <begin position="600"/>
        <end position="635"/>
    </location>
</feature>
<proteinExistence type="predicted"/>
<organism evidence="4 5">
    <name type="scientific">Phyllotreta striolata</name>
    <name type="common">Striped flea beetle</name>
    <name type="synonym">Crioceris striolata</name>
    <dbReference type="NCBI Taxonomy" id="444603"/>
    <lineage>
        <taxon>Eukaryota</taxon>
        <taxon>Metazoa</taxon>
        <taxon>Ecdysozoa</taxon>
        <taxon>Arthropoda</taxon>
        <taxon>Hexapoda</taxon>
        <taxon>Insecta</taxon>
        <taxon>Pterygota</taxon>
        <taxon>Neoptera</taxon>
        <taxon>Endopterygota</taxon>
        <taxon>Coleoptera</taxon>
        <taxon>Polyphaga</taxon>
        <taxon>Cucujiformia</taxon>
        <taxon>Chrysomeloidea</taxon>
        <taxon>Chrysomelidae</taxon>
        <taxon>Galerucinae</taxon>
        <taxon>Alticini</taxon>
        <taxon>Phyllotreta</taxon>
    </lineage>
</organism>
<dbReference type="Proteomes" id="UP001153712">
    <property type="component" value="Chromosome 12"/>
</dbReference>
<feature type="transmembrane region" description="Helical" evidence="2">
    <location>
        <begin position="50"/>
        <end position="71"/>
    </location>
</feature>
<evidence type="ECO:0000256" key="2">
    <source>
        <dbReference type="SAM" id="Phobius"/>
    </source>
</evidence>
<dbReference type="GO" id="GO:0019432">
    <property type="term" value="P:triglyceride biosynthetic process"/>
    <property type="evidence" value="ECO:0007669"/>
    <property type="project" value="TreeGrafter"/>
</dbReference>
<dbReference type="PANTHER" id="PTHR31650">
    <property type="entry name" value="O-ACYLTRANSFERASE (WSD1-LIKE) FAMILY PROTEIN"/>
    <property type="match status" value="1"/>
</dbReference>
<keyword evidence="5" id="KW-1185">Reference proteome</keyword>
<dbReference type="InterPro" id="IPR011009">
    <property type="entry name" value="Kinase-like_dom_sf"/>
</dbReference>
<feature type="compositionally biased region" description="Basic and acidic residues" evidence="1">
    <location>
        <begin position="658"/>
        <end position="669"/>
    </location>
</feature>
<dbReference type="SUPFAM" id="SSF56112">
    <property type="entry name" value="Protein kinase-like (PK-like)"/>
    <property type="match status" value="1"/>
</dbReference>
<evidence type="ECO:0000313" key="5">
    <source>
        <dbReference type="Proteomes" id="UP001153712"/>
    </source>
</evidence>
<accession>A0A9P0DPD3</accession>
<protein>
    <recommendedName>
        <fullName evidence="3">O-acyltransferase WSD1 C-terminal domain-containing protein</fullName>
    </recommendedName>
</protein>
<dbReference type="InterPro" id="IPR045034">
    <property type="entry name" value="O-acyltransferase_WSD1-like"/>
</dbReference>
<evidence type="ECO:0000256" key="1">
    <source>
        <dbReference type="SAM" id="MobiDB-lite"/>
    </source>
</evidence>
<reference evidence="4" key="1">
    <citation type="submission" date="2022-01" db="EMBL/GenBank/DDBJ databases">
        <authorList>
            <person name="King R."/>
        </authorList>
    </citation>
    <scope>NUCLEOTIDE SEQUENCE</scope>
</reference>
<dbReference type="InterPro" id="IPR009721">
    <property type="entry name" value="O-acyltransferase_WSD1_C"/>
</dbReference>
<keyword evidence="2" id="KW-0472">Membrane</keyword>
<feature type="region of interest" description="Disordered" evidence="1">
    <location>
        <begin position="653"/>
        <end position="672"/>
    </location>
</feature>
<dbReference type="PANTHER" id="PTHR31650:SF1">
    <property type="entry name" value="WAX ESTER SYNTHASE_DIACYLGLYCEROL ACYLTRANSFERASE 4-RELATED"/>
    <property type="match status" value="1"/>
</dbReference>
<feature type="region of interest" description="Disordered" evidence="1">
    <location>
        <begin position="548"/>
        <end position="571"/>
    </location>
</feature>
<dbReference type="EMBL" id="OU900105">
    <property type="protein sequence ID" value="CAH1161494.1"/>
    <property type="molecule type" value="Genomic_DNA"/>
</dbReference>
<evidence type="ECO:0000259" key="3">
    <source>
        <dbReference type="Pfam" id="PF06974"/>
    </source>
</evidence>
<dbReference type="GO" id="GO:0005886">
    <property type="term" value="C:plasma membrane"/>
    <property type="evidence" value="ECO:0007669"/>
    <property type="project" value="TreeGrafter"/>
</dbReference>
<feature type="compositionally biased region" description="Basic residues" evidence="1">
    <location>
        <begin position="620"/>
        <end position="633"/>
    </location>
</feature>
<keyword evidence="2" id="KW-1133">Transmembrane helix</keyword>
<dbReference type="AlphaFoldDB" id="A0A9P0DPD3"/>
<gene>
    <name evidence="4" type="ORF">PHYEVI_LOCUS3133</name>
</gene>
<sequence length="1081" mass="122197">MEKSNFTINNVSFSSNSLHYINNNYDVFNFIIWCSYWSILWNTKSQYLKYAVICIFVPIFAISTILCHIFKTSVSFYLRLKYKSDFKGLLLGSDAVWATEGVPRSIINVILKIKTRENSDLREFETNLKCFLQTTFFDNAESHPKLTCALHRFLGYNFLVKSNFPVEECVTSCNEFKDVYHFLTNNPYKHLPRDNRVLWEVILFELNRGEIAILFRVSHIIGDGASLIQLFINTFTDSTIEYPFSNRPFKERSLLNTVKTLCDLPTNVIYKNLLRTRDINALHPSILSGKKLFASAVEEENRRLIEAVKAVKRITQVSFMDVLLTAVSASFCKHFRKTSRVLPRYVTSAVPAFGIEVGESGGLKNRFSIALLKIPILIESNSLLERLRKVKVEFDALKMSNDYQVNSLLLSIFSGLIPSPVLKRLLNMDSFTMTLSNMPGIPRMSILNGNLVSDVVFFTPQRGTAGVGITALTYDNRFQLGLSVDEAIVSSVEECREILDDFSARYARGGRADCQGKCAKMKADIPTNVNERTHWPKKNLDTKKITSKKSYNEPITSPSNEIKRTRTSVATRRTSNTNAQYNRAGHSIMFNLYQNINKKDEPEKESDVIGHERYYQARSRSLRKKKKAPRRTRSAAEFNPAALTAAHRRVAFGAVRSRSSENRGGETDAKATPPRVESLTKLFFGKRSQSPVRKHEYSALKTDGGCEKFKIERQIRNGAFVACRNNLENNDRYELKTQLDDIGSRADKHWFIVQDNNFGAERLLALLPLPSGCPISPSPSTRDTLLALFGSLQHPYIHPVFDVDFWDAGAAVVSPLNPAGSLKDLIYGTAWHDQYDKKYSSKGEGLPLRTIQCLGRQILEGLLFLRNRYFLPIYHLHSGNVIIQNGVARLAGLENHLLGMAPRAPSAPETLSFGYLLFEMTAGYELTAPPTPAHLQLELDKAPKVAETIEFVFRSSGTPTLDELVRCDLFRGVELRELRGAGVSQSAAPPDVLDLLEAVKNPAPASPLRRKDVVVVIEDRRLEDIIEEDNEDSDCNSVIDNNKNRDASSLPTLIKVIKIKGKKSKYTYLRVYESDKQRQSQ</sequence>
<feature type="compositionally biased region" description="Basic and acidic residues" evidence="1">
    <location>
        <begin position="600"/>
        <end position="615"/>
    </location>
</feature>
<dbReference type="Pfam" id="PF06974">
    <property type="entry name" value="WS_DGAT_C"/>
    <property type="match status" value="1"/>
</dbReference>
<dbReference type="GO" id="GO:0008374">
    <property type="term" value="F:O-acyltransferase activity"/>
    <property type="evidence" value="ECO:0007669"/>
    <property type="project" value="InterPro"/>
</dbReference>